<comment type="caution">
    <text evidence="1">The sequence shown here is derived from an EMBL/GenBank/DDBJ whole genome shotgun (WGS) entry which is preliminary data.</text>
</comment>
<proteinExistence type="predicted"/>
<dbReference type="AlphaFoldDB" id="A0A8B6CFT4"/>
<gene>
    <name evidence="1" type="ORF">MGAL_10B069591</name>
</gene>
<dbReference type="Proteomes" id="UP000596742">
    <property type="component" value="Unassembled WGS sequence"/>
</dbReference>
<dbReference type="OrthoDB" id="6021814at2759"/>
<evidence type="ECO:0000313" key="1">
    <source>
        <dbReference type="EMBL" id="VDI04382.1"/>
    </source>
</evidence>
<evidence type="ECO:0000313" key="2">
    <source>
        <dbReference type="Proteomes" id="UP000596742"/>
    </source>
</evidence>
<accession>A0A8B6CFT4</accession>
<protein>
    <submittedName>
        <fullName evidence="1">Uncharacterized protein</fullName>
    </submittedName>
</protein>
<organism evidence="1 2">
    <name type="scientific">Mytilus galloprovincialis</name>
    <name type="common">Mediterranean mussel</name>
    <dbReference type="NCBI Taxonomy" id="29158"/>
    <lineage>
        <taxon>Eukaryota</taxon>
        <taxon>Metazoa</taxon>
        <taxon>Spiralia</taxon>
        <taxon>Lophotrochozoa</taxon>
        <taxon>Mollusca</taxon>
        <taxon>Bivalvia</taxon>
        <taxon>Autobranchia</taxon>
        <taxon>Pteriomorphia</taxon>
        <taxon>Mytilida</taxon>
        <taxon>Mytiloidea</taxon>
        <taxon>Mytilidae</taxon>
        <taxon>Mytilinae</taxon>
        <taxon>Mytilus</taxon>
    </lineage>
</organism>
<sequence length="397" mass="46533">MSYSSQLYCPHCEQFVADRTYRRHRSELSDVSKGTWIRSIHNECCSPPKKPLHVTTVTESSTKISCPPFIDEYEDQERKNHFLDVKEQRPVYEEEDLESIQLDHVLPFIESSVQEVWEDVLLEDVNADLSEGRNANRVQGHRNEDHTNVEGILEDDFLKYVVCSKCNELYTLSEAEECRTCTFIKYPNHAQRKFRQKCGEKLLKEVILQDGSRKHYPIKIYCYRSVMKSIQNLLDRPGLKQRCEDWRQRTSIPGTLRDVDDGRVWKPFMTHAGRPFLEMPRRYALQLNVDWFQPYKHSPYSSGGIYLSLMNLPRSERLKKENVITAGVIPGPDEPSLSINTYLRPLVDELIDLWSNGFKYKARDDDQVRSDPLYLKKKNWHKSRITICTNAKHTIKA</sequence>
<dbReference type="EMBL" id="UYJE01001696">
    <property type="protein sequence ID" value="VDI04382.1"/>
    <property type="molecule type" value="Genomic_DNA"/>
</dbReference>
<dbReference type="Pfam" id="PF02992">
    <property type="entry name" value="Transposase_21"/>
    <property type="match status" value="1"/>
</dbReference>
<reference evidence="1" key="1">
    <citation type="submission" date="2018-11" db="EMBL/GenBank/DDBJ databases">
        <authorList>
            <person name="Alioto T."/>
            <person name="Alioto T."/>
        </authorList>
    </citation>
    <scope>NUCLEOTIDE SEQUENCE</scope>
</reference>
<dbReference type="InterPro" id="IPR004242">
    <property type="entry name" value="Transposase_21"/>
</dbReference>
<keyword evidence="2" id="KW-1185">Reference proteome</keyword>
<name>A0A8B6CFT4_MYTGA</name>